<sequence length="331" mass="36214">MRHQLRRTPAPRPIGSPNVQAAAVIRLPHSLQRYLETQASSLLYPHASSADDFLLPAGEPALVAPDSVSWRVFKNPVALFIGGITAVLLELAHPAVRSGVWEHTSFRSNPRQRIQRTGYAAMMTVYGPRSRTEAMIAAVRQRHGQIGGVTPSGMPYRADDPALLSWVHATAAFGFMEAFHAYVGMLDAAQREAFFAEGKMSSRLYGADDAPISEQQCLTLFETTLPCLEPSSIVLDFLNIVAHSPLLPAPLDHAQGLLLKASIAILPAAIRERLCLPVHWNLHPWQAAVVRRLGRIAERIPLASSPATLACQRLGLPHDYLYAPRGLNSLL</sequence>
<dbReference type="PANTHER" id="PTHR36151:SF3">
    <property type="entry name" value="ER-BOUND OXYGENASE MPAB_MPAB'_RUBBER OXYGENASE CATALYTIC DOMAIN-CONTAINING PROTEIN"/>
    <property type="match status" value="1"/>
</dbReference>
<dbReference type="EMBL" id="QYUO01000002">
    <property type="protein sequence ID" value="RJF96142.1"/>
    <property type="molecule type" value="Genomic_DNA"/>
</dbReference>
<evidence type="ECO:0000313" key="2">
    <source>
        <dbReference type="EMBL" id="RJF96142.1"/>
    </source>
</evidence>
<dbReference type="InterPro" id="IPR018713">
    <property type="entry name" value="MPAB/Lcp_cat_dom"/>
</dbReference>
<proteinExistence type="predicted"/>
<organism evidence="2 3">
    <name type="scientific">Noviherbaspirillum saxi</name>
    <dbReference type="NCBI Taxonomy" id="2320863"/>
    <lineage>
        <taxon>Bacteria</taxon>
        <taxon>Pseudomonadati</taxon>
        <taxon>Pseudomonadota</taxon>
        <taxon>Betaproteobacteria</taxon>
        <taxon>Burkholderiales</taxon>
        <taxon>Oxalobacteraceae</taxon>
        <taxon>Noviherbaspirillum</taxon>
    </lineage>
</organism>
<dbReference type="OrthoDB" id="108890at2"/>
<dbReference type="PANTHER" id="PTHR36151">
    <property type="entry name" value="BLR2777 PROTEIN"/>
    <property type="match status" value="1"/>
</dbReference>
<name>A0A3A3FRR3_9BURK</name>
<keyword evidence="3" id="KW-1185">Reference proteome</keyword>
<reference evidence="3" key="1">
    <citation type="submission" date="2018-09" db="EMBL/GenBank/DDBJ databases">
        <authorList>
            <person name="Zhu H."/>
        </authorList>
    </citation>
    <scope>NUCLEOTIDE SEQUENCE [LARGE SCALE GENOMIC DNA]</scope>
    <source>
        <strain evidence="3">K1R23-30</strain>
    </source>
</reference>
<dbReference type="GO" id="GO:0016491">
    <property type="term" value="F:oxidoreductase activity"/>
    <property type="evidence" value="ECO:0007669"/>
    <property type="project" value="InterPro"/>
</dbReference>
<feature type="domain" description="ER-bound oxygenase mpaB/mpaB'/Rubber oxygenase catalytic" evidence="1">
    <location>
        <begin position="70"/>
        <end position="297"/>
    </location>
</feature>
<gene>
    <name evidence="2" type="ORF">D3871_22680</name>
</gene>
<accession>A0A3A3FRR3</accession>
<dbReference type="Pfam" id="PF09995">
    <property type="entry name" value="MPAB_Lcp_cat"/>
    <property type="match status" value="1"/>
</dbReference>
<evidence type="ECO:0000259" key="1">
    <source>
        <dbReference type="Pfam" id="PF09995"/>
    </source>
</evidence>
<protein>
    <submittedName>
        <fullName evidence="2">DUF2236 domain-containing protein</fullName>
    </submittedName>
</protein>
<dbReference type="Proteomes" id="UP000265955">
    <property type="component" value="Unassembled WGS sequence"/>
</dbReference>
<comment type="caution">
    <text evidence="2">The sequence shown here is derived from an EMBL/GenBank/DDBJ whole genome shotgun (WGS) entry which is preliminary data.</text>
</comment>
<dbReference type="AlphaFoldDB" id="A0A3A3FRR3"/>
<evidence type="ECO:0000313" key="3">
    <source>
        <dbReference type="Proteomes" id="UP000265955"/>
    </source>
</evidence>